<dbReference type="PANTHER" id="PTHR37953">
    <property type="entry name" value="UPF0127 PROTEIN MJ1496"/>
    <property type="match status" value="1"/>
</dbReference>
<dbReference type="Gene3D" id="2.60.120.1140">
    <property type="entry name" value="Protein of unknown function DUF192"/>
    <property type="match status" value="1"/>
</dbReference>
<comment type="caution">
    <text evidence="1">The sequence shown here is derived from an EMBL/GenBank/DDBJ whole genome shotgun (WGS) entry which is preliminary data.</text>
</comment>
<dbReference type="STRING" id="1774970.AUC70_06395"/>
<evidence type="ECO:0000313" key="1">
    <source>
        <dbReference type="EMBL" id="ODR94727.1"/>
    </source>
</evidence>
<gene>
    <name evidence="1" type="ORF">AUC70_06395</name>
</gene>
<evidence type="ECO:0008006" key="3">
    <source>
        <dbReference type="Google" id="ProtNLM"/>
    </source>
</evidence>
<dbReference type="Proteomes" id="UP000094172">
    <property type="component" value="Unassembled WGS sequence"/>
</dbReference>
<dbReference type="EMBL" id="LPWE01000012">
    <property type="protein sequence ID" value="ODR94727.1"/>
    <property type="molecule type" value="Genomic_DNA"/>
</dbReference>
<evidence type="ECO:0000313" key="2">
    <source>
        <dbReference type="Proteomes" id="UP000094172"/>
    </source>
</evidence>
<name>A0A1E3VMH9_9HYPH</name>
<sequence>MPPATAEEDTAPLVLKTDSGDHTYSVEVADSPGEKARGLMFRRSLPQDHGMIFLYDPPQAASMWMQNTYIPLDMIFITEQGTVLRIEANTEPFSKTVIDSGGIAEAVLELNAGEAARIGLKPGDQVVFPGLGSEPARELEKSGTW</sequence>
<proteinExistence type="predicted"/>
<organism evidence="1 2">
    <name type="scientific">Methyloceanibacter stevinii</name>
    <dbReference type="NCBI Taxonomy" id="1774970"/>
    <lineage>
        <taxon>Bacteria</taxon>
        <taxon>Pseudomonadati</taxon>
        <taxon>Pseudomonadota</taxon>
        <taxon>Alphaproteobacteria</taxon>
        <taxon>Hyphomicrobiales</taxon>
        <taxon>Hyphomicrobiaceae</taxon>
        <taxon>Methyloceanibacter</taxon>
    </lineage>
</organism>
<dbReference type="AlphaFoldDB" id="A0A1E3VMH9"/>
<dbReference type="InterPro" id="IPR038695">
    <property type="entry name" value="Saro_0823-like_sf"/>
</dbReference>
<reference evidence="1 2" key="1">
    <citation type="journal article" date="2016" name="Environ. Microbiol.">
        <title>New Methyloceanibacter diversity from North Sea sediments includes methanotroph containing solely the soluble methane monooxygenase.</title>
        <authorList>
            <person name="Vekeman B."/>
            <person name="Kerckhof F.M."/>
            <person name="Cremers G."/>
            <person name="de Vos P."/>
            <person name="Vandamme P."/>
            <person name="Boon N."/>
            <person name="Op den Camp H.J."/>
            <person name="Heylen K."/>
        </authorList>
    </citation>
    <scope>NUCLEOTIDE SEQUENCE [LARGE SCALE GENOMIC DNA]</scope>
    <source>
        <strain evidence="1 2">R-67176</strain>
    </source>
</reference>
<dbReference type="InterPro" id="IPR003795">
    <property type="entry name" value="DUF192"/>
</dbReference>
<accession>A0A1E3VMH9</accession>
<keyword evidence="2" id="KW-1185">Reference proteome</keyword>
<dbReference type="Pfam" id="PF02643">
    <property type="entry name" value="DUF192"/>
    <property type="match status" value="1"/>
</dbReference>
<dbReference type="PANTHER" id="PTHR37953:SF1">
    <property type="entry name" value="UPF0127 PROTEIN MJ1496"/>
    <property type="match status" value="1"/>
</dbReference>
<protein>
    <recommendedName>
        <fullName evidence="3">DUF192 domain-containing protein</fullName>
    </recommendedName>
</protein>